<evidence type="ECO:0000313" key="1">
    <source>
        <dbReference type="EMBL" id="RLW11423.1"/>
    </source>
</evidence>
<comment type="caution">
    <text evidence="1">The sequence shown here is derived from an EMBL/GenBank/DDBJ whole genome shotgun (WGS) entry which is preliminary data.</text>
</comment>
<evidence type="ECO:0000313" key="2">
    <source>
        <dbReference type="Proteomes" id="UP000276834"/>
    </source>
</evidence>
<accession>A0A3L8SXX7</accession>
<organism evidence="1 2">
    <name type="scientific">Chloebia gouldiae</name>
    <name type="common">Gouldian finch</name>
    <name type="synonym">Erythrura gouldiae</name>
    <dbReference type="NCBI Taxonomy" id="44316"/>
    <lineage>
        <taxon>Eukaryota</taxon>
        <taxon>Metazoa</taxon>
        <taxon>Chordata</taxon>
        <taxon>Craniata</taxon>
        <taxon>Vertebrata</taxon>
        <taxon>Euteleostomi</taxon>
        <taxon>Archelosauria</taxon>
        <taxon>Archosauria</taxon>
        <taxon>Dinosauria</taxon>
        <taxon>Saurischia</taxon>
        <taxon>Theropoda</taxon>
        <taxon>Coelurosauria</taxon>
        <taxon>Aves</taxon>
        <taxon>Neognathae</taxon>
        <taxon>Neoaves</taxon>
        <taxon>Telluraves</taxon>
        <taxon>Australaves</taxon>
        <taxon>Passeriformes</taxon>
        <taxon>Passeroidea</taxon>
        <taxon>Passeridae</taxon>
        <taxon>Chloebia</taxon>
    </lineage>
</organism>
<name>A0A3L8SXX7_CHLGU</name>
<protein>
    <submittedName>
        <fullName evidence="1">Uncharacterized protein</fullName>
    </submittedName>
</protein>
<proteinExistence type="predicted"/>
<gene>
    <name evidence="1" type="ORF">DV515_00001681</name>
</gene>
<keyword evidence="2" id="KW-1185">Reference proteome</keyword>
<reference evidence="1 2" key="1">
    <citation type="journal article" date="2018" name="Proc. R. Soc. B">
        <title>A non-coding region near Follistatin controls head colour polymorphism in the Gouldian finch.</title>
        <authorList>
            <person name="Toomey M.B."/>
            <person name="Marques C.I."/>
            <person name="Andrade P."/>
            <person name="Araujo P.M."/>
            <person name="Sabatino S."/>
            <person name="Gazda M.A."/>
            <person name="Afonso S."/>
            <person name="Lopes R.J."/>
            <person name="Corbo J.C."/>
            <person name="Carneiro M."/>
        </authorList>
    </citation>
    <scope>NUCLEOTIDE SEQUENCE [LARGE SCALE GENOMIC DNA]</scope>
    <source>
        <strain evidence="1">Red01</strain>
        <tissue evidence="1">Muscle</tissue>
    </source>
</reference>
<sequence length="77" mass="8532">MGSNSSYLELYRFQVSISPVEEGSSSDFNSDIYFVVIWLLLDRGNLLSTTPNCWTEIALLALHAIQPPPIPCTAEAQ</sequence>
<dbReference type="Proteomes" id="UP000276834">
    <property type="component" value="Unassembled WGS sequence"/>
</dbReference>
<dbReference type="AlphaFoldDB" id="A0A3L8SXX7"/>
<dbReference type="EMBL" id="QUSF01000003">
    <property type="protein sequence ID" value="RLW11423.1"/>
    <property type="molecule type" value="Genomic_DNA"/>
</dbReference>